<dbReference type="Proteomes" id="UP001138500">
    <property type="component" value="Unassembled WGS sequence"/>
</dbReference>
<dbReference type="EMBL" id="RIBY02000280">
    <property type="protein sequence ID" value="KAH9844597.1"/>
    <property type="molecule type" value="Genomic_DNA"/>
</dbReference>
<feature type="compositionally biased region" description="Low complexity" evidence="1">
    <location>
        <begin position="21"/>
        <end position="40"/>
    </location>
</feature>
<sequence length="69" mass="6393">MGNCCGKADSGNFHGEGRTLGAQPANAPAQPSGGSAAAPPKIGGTGRAVGGASSDSSDPKAAAARAAEV</sequence>
<name>A0A9W7SZM3_9PEZI</name>
<evidence type="ECO:0000256" key="1">
    <source>
        <dbReference type="SAM" id="MobiDB-lite"/>
    </source>
</evidence>
<feature type="compositionally biased region" description="Low complexity" evidence="1">
    <location>
        <begin position="52"/>
        <end position="69"/>
    </location>
</feature>
<evidence type="ECO:0000313" key="3">
    <source>
        <dbReference type="Proteomes" id="UP001138500"/>
    </source>
</evidence>
<keyword evidence="3" id="KW-1185">Reference proteome</keyword>
<evidence type="ECO:0000313" key="2">
    <source>
        <dbReference type="EMBL" id="KAH9844597.1"/>
    </source>
</evidence>
<dbReference type="AlphaFoldDB" id="A0A9W7SZM3"/>
<gene>
    <name evidence="2" type="ORF">Tdes44962_MAKER07236</name>
</gene>
<accession>A0A9W7SZM3</accession>
<protein>
    <submittedName>
        <fullName evidence="2">Uncharacterized protein</fullName>
    </submittedName>
</protein>
<reference evidence="2 3" key="2">
    <citation type="journal article" date="2021" name="Curr. Genet.">
        <title>Genetic response to nitrogen starvation in the aggressive Eucalyptus foliar pathogen Teratosphaeria destructans.</title>
        <authorList>
            <person name="Havenga M."/>
            <person name="Wingfield B.D."/>
            <person name="Wingfield M.J."/>
            <person name="Dreyer L.L."/>
            <person name="Roets F."/>
            <person name="Aylward J."/>
        </authorList>
    </citation>
    <scope>NUCLEOTIDE SEQUENCE [LARGE SCALE GENOMIC DNA]</scope>
    <source>
        <strain evidence="2">CMW44962</strain>
    </source>
</reference>
<reference evidence="2 3" key="1">
    <citation type="journal article" date="2018" name="IMA Fungus">
        <title>IMA Genome-F 10: Nine draft genome sequences of Claviceps purpurea s.lat., including C. arundinis, C. humidiphila, and C. cf. spartinae, pseudomolecules for the pitch canker pathogen Fusarium circinatum, draft genome of Davidsoniella eucalypti, Grosmannia galeiformis, Quambalaria eucalypti, and Teratosphaeria destructans.</title>
        <authorList>
            <person name="Wingfield B.D."/>
            <person name="Liu M."/>
            <person name="Nguyen H.D."/>
            <person name="Lane F.A."/>
            <person name="Morgan S.W."/>
            <person name="De Vos L."/>
            <person name="Wilken P.M."/>
            <person name="Duong T.A."/>
            <person name="Aylward J."/>
            <person name="Coetzee M.P."/>
            <person name="Dadej K."/>
            <person name="De Beer Z.W."/>
            <person name="Findlay W."/>
            <person name="Havenga M."/>
            <person name="Kolarik M."/>
            <person name="Menzies J.G."/>
            <person name="Naidoo K."/>
            <person name="Pochopski O."/>
            <person name="Shoukouhi P."/>
            <person name="Santana Q.C."/>
            <person name="Seifert K.A."/>
            <person name="Soal N."/>
            <person name="Steenkamp E.T."/>
            <person name="Tatham C.T."/>
            <person name="van der Nest M.A."/>
            <person name="Wingfield M.J."/>
        </authorList>
    </citation>
    <scope>NUCLEOTIDE SEQUENCE [LARGE SCALE GENOMIC DNA]</scope>
    <source>
        <strain evidence="2">CMW44962</strain>
    </source>
</reference>
<proteinExistence type="predicted"/>
<feature type="region of interest" description="Disordered" evidence="1">
    <location>
        <begin position="1"/>
        <end position="69"/>
    </location>
</feature>
<organism evidence="2 3">
    <name type="scientific">Teratosphaeria destructans</name>
    <dbReference type="NCBI Taxonomy" id="418781"/>
    <lineage>
        <taxon>Eukaryota</taxon>
        <taxon>Fungi</taxon>
        <taxon>Dikarya</taxon>
        <taxon>Ascomycota</taxon>
        <taxon>Pezizomycotina</taxon>
        <taxon>Dothideomycetes</taxon>
        <taxon>Dothideomycetidae</taxon>
        <taxon>Mycosphaerellales</taxon>
        <taxon>Teratosphaeriaceae</taxon>
        <taxon>Teratosphaeria</taxon>
    </lineage>
</organism>
<comment type="caution">
    <text evidence="2">The sequence shown here is derived from an EMBL/GenBank/DDBJ whole genome shotgun (WGS) entry which is preliminary data.</text>
</comment>